<dbReference type="Gene3D" id="3.30.390.80">
    <property type="entry name" value="DNA repair protein Rad52/59/22"/>
    <property type="match status" value="1"/>
</dbReference>
<dbReference type="InterPro" id="IPR040224">
    <property type="entry name" value="RDM1"/>
</dbReference>
<accession>A0A5N4D280</accession>
<dbReference type="InterPro" id="IPR057652">
    <property type="entry name" value="DSRM_RDM1"/>
</dbReference>
<organism evidence="2 3">
    <name type="scientific">Camelus dromedarius</name>
    <name type="common">Dromedary</name>
    <name type="synonym">Arabian camel</name>
    <dbReference type="NCBI Taxonomy" id="9838"/>
    <lineage>
        <taxon>Eukaryota</taxon>
        <taxon>Metazoa</taxon>
        <taxon>Chordata</taxon>
        <taxon>Craniata</taxon>
        <taxon>Vertebrata</taxon>
        <taxon>Euteleostomi</taxon>
        <taxon>Mammalia</taxon>
        <taxon>Eutheria</taxon>
        <taxon>Laurasiatheria</taxon>
        <taxon>Artiodactyla</taxon>
        <taxon>Tylopoda</taxon>
        <taxon>Camelidae</taxon>
        <taxon>Camelus</taxon>
    </lineage>
</organism>
<dbReference type="GO" id="GO:0005730">
    <property type="term" value="C:nucleolus"/>
    <property type="evidence" value="ECO:0007669"/>
    <property type="project" value="TreeGrafter"/>
</dbReference>
<evidence type="ECO:0000313" key="3">
    <source>
        <dbReference type="Proteomes" id="UP000299084"/>
    </source>
</evidence>
<proteinExistence type="predicted"/>
<dbReference type="PANTHER" id="PTHR31164:SF1">
    <property type="entry name" value="RAD52 MOTIF-CONTAINING PROTEIN 1"/>
    <property type="match status" value="1"/>
</dbReference>
<gene>
    <name evidence="2" type="ORF">Cadr_000019481</name>
</gene>
<feature type="domain" description="DM1" evidence="1">
    <location>
        <begin position="51"/>
        <end position="106"/>
    </location>
</feature>
<dbReference type="SUPFAM" id="SSF54768">
    <property type="entry name" value="dsRNA-binding domain-like"/>
    <property type="match status" value="1"/>
</dbReference>
<keyword evidence="3" id="KW-1185">Reference proteome</keyword>
<dbReference type="InterPro" id="IPR042525">
    <property type="entry name" value="Rad52_Rad59_Rad22_sf"/>
</dbReference>
<evidence type="ECO:0000259" key="1">
    <source>
        <dbReference type="Pfam" id="PF25517"/>
    </source>
</evidence>
<evidence type="ECO:0000313" key="2">
    <source>
        <dbReference type="EMBL" id="KAB1265197.1"/>
    </source>
</evidence>
<sequence>MNSTRRPLVPASGGASRDLVMFAEDEEALMRKVFVHLGTRHKAFQPNALALSSSRCQELANYYFGFNGWSKRIIKSLQSQIFTAAVSKFVLWGISEKNDSKYYCVQRADADRLVPFHTECSIQLFFFDYLPYTGWSVLFFKAVWPREEECLSDFSLEEEEFRLPELE</sequence>
<dbReference type="AlphaFoldDB" id="A0A5N4D280"/>
<protein>
    <submittedName>
        <fullName evidence="2">RAD52 motif-containing protein 1</fullName>
    </submittedName>
</protein>
<dbReference type="EMBL" id="JWIN03000016">
    <property type="protein sequence ID" value="KAB1265197.1"/>
    <property type="molecule type" value="Genomic_DNA"/>
</dbReference>
<dbReference type="GO" id="GO:0006302">
    <property type="term" value="P:double-strand break repair"/>
    <property type="evidence" value="ECO:0007669"/>
    <property type="project" value="UniProtKB-ARBA"/>
</dbReference>
<dbReference type="GO" id="GO:0006310">
    <property type="term" value="P:DNA recombination"/>
    <property type="evidence" value="ECO:0007669"/>
    <property type="project" value="UniProtKB-ARBA"/>
</dbReference>
<dbReference type="Pfam" id="PF25517">
    <property type="entry name" value="DSRM_RDM1"/>
    <property type="match status" value="1"/>
</dbReference>
<name>A0A5N4D280_CAMDR</name>
<dbReference type="Proteomes" id="UP000299084">
    <property type="component" value="Unassembled WGS sequence"/>
</dbReference>
<reference evidence="2 3" key="1">
    <citation type="journal article" date="2019" name="Mol. Ecol. Resour.">
        <title>Improving Illumina assemblies with Hi-C and long reads: an example with the North African dromedary.</title>
        <authorList>
            <person name="Elbers J.P."/>
            <person name="Rogers M.F."/>
            <person name="Perelman P.L."/>
            <person name="Proskuryakova A.A."/>
            <person name="Serdyukova N.A."/>
            <person name="Johnson W.E."/>
            <person name="Horin P."/>
            <person name="Corander J."/>
            <person name="Murphy D."/>
            <person name="Burger P.A."/>
        </authorList>
    </citation>
    <scope>NUCLEOTIDE SEQUENCE [LARGE SCALE GENOMIC DNA]</scope>
    <source>
        <strain evidence="2">Drom800</strain>
        <tissue evidence="2">Blood</tissue>
    </source>
</reference>
<comment type="caution">
    <text evidence="2">The sequence shown here is derived from an EMBL/GenBank/DDBJ whole genome shotgun (WGS) entry which is preliminary data.</text>
</comment>
<dbReference type="PANTHER" id="PTHR31164">
    <property type="entry name" value="RAD52 MOTIF-CONTAINING PROTEIN 1"/>
    <property type="match status" value="1"/>
</dbReference>